<evidence type="ECO:0000313" key="4">
    <source>
        <dbReference type="Proteomes" id="UP001596066"/>
    </source>
</evidence>
<dbReference type="PANTHER" id="PTHR11786">
    <property type="entry name" value="N-HYDROXYARYLAMINE O-ACETYLTRANSFERASE"/>
    <property type="match status" value="1"/>
</dbReference>
<dbReference type="Proteomes" id="UP001596066">
    <property type="component" value="Unassembled WGS sequence"/>
</dbReference>
<dbReference type="InterPro" id="IPR038765">
    <property type="entry name" value="Papain-like_cys_pep_sf"/>
</dbReference>
<reference evidence="4" key="1">
    <citation type="journal article" date="2019" name="Int. J. Syst. Evol. Microbiol.">
        <title>The Global Catalogue of Microorganisms (GCM) 10K type strain sequencing project: providing services to taxonomists for standard genome sequencing and annotation.</title>
        <authorList>
            <consortium name="The Broad Institute Genomics Platform"/>
            <consortium name="The Broad Institute Genome Sequencing Center for Infectious Disease"/>
            <person name="Wu L."/>
            <person name="Ma J."/>
        </authorList>
    </citation>
    <scope>NUCLEOTIDE SEQUENCE [LARGE SCALE GENOMIC DNA]</scope>
    <source>
        <strain evidence="4">CGMCC 4.1622</strain>
    </source>
</reference>
<dbReference type="PANTHER" id="PTHR11786:SF0">
    <property type="entry name" value="ARYLAMINE N-ACETYLTRANSFERASE 4-RELATED"/>
    <property type="match status" value="1"/>
</dbReference>
<evidence type="ECO:0000256" key="2">
    <source>
        <dbReference type="RuleBase" id="RU003452"/>
    </source>
</evidence>
<dbReference type="SUPFAM" id="SSF54001">
    <property type="entry name" value="Cysteine proteinases"/>
    <property type="match status" value="1"/>
</dbReference>
<dbReference type="Gene3D" id="3.30.2140.10">
    <property type="entry name" value="Arylamine N-acetyltransferase"/>
    <property type="match status" value="1"/>
</dbReference>
<dbReference type="PRINTS" id="PR01543">
    <property type="entry name" value="ANATRNSFRASE"/>
</dbReference>
<keyword evidence="4" id="KW-1185">Reference proteome</keyword>
<organism evidence="3 4">
    <name type="scientific">Kitasatospora cinereorecta</name>
    <dbReference type="NCBI Taxonomy" id="285560"/>
    <lineage>
        <taxon>Bacteria</taxon>
        <taxon>Bacillati</taxon>
        <taxon>Actinomycetota</taxon>
        <taxon>Actinomycetes</taxon>
        <taxon>Kitasatosporales</taxon>
        <taxon>Streptomycetaceae</taxon>
        <taxon>Kitasatospora</taxon>
    </lineage>
</organism>
<proteinExistence type="inferred from homology"/>
<dbReference type="InterPro" id="IPR001447">
    <property type="entry name" value="Arylamine_N-AcTrfase"/>
</dbReference>
<dbReference type="Pfam" id="PF00797">
    <property type="entry name" value="Acetyltransf_2"/>
    <property type="match status" value="1"/>
</dbReference>
<evidence type="ECO:0000256" key="1">
    <source>
        <dbReference type="ARBA" id="ARBA00006547"/>
    </source>
</evidence>
<gene>
    <name evidence="3" type="ORF">ACFPZF_07435</name>
</gene>
<dbReference type="EMBL" id="JBHSOC010000009">
    <property type="protein sequence ID" value="MFC5641190.1"/>
    <property type="molecule type" value="Genomic_DNA"/>
</dbReference>
<evidence type="ECO:0000313" key="3">
    <source>
        <dbReference type="EMBL" id="MFC5641190.1"/>
    </source>
</evidence>
<comment type="similarity">
    <text evidence="1 2">Belongs to the arylamine N-acetyltransferase family.</text>
</comment>
<dbReference type="Gene3D" id="2.40.128.150">
    <property type="entry name" value="Cysteine proteinases"/>
    <property type="match status" value="1"/>
</dbReference>
<name>A0ABW0V5P4_9ACTN</name>
<comment type="caution">
    <text evidence="3">The sequence shown here is derived from an EMBL/GenBank/DDBJ whole genome shotgun (WGS) entry which is preliminary data.</text>
</comment>
<sequence>MINSATVDEYLRRLRLPRPESPTVAALTALHRAHVEHIPYETVDIHLGRAAGIDPAESVRRVLDGRGGYCYHLNGAFGTLLTALGYEVTWHLSGVQARRHPEPQPATGDHLVLTVRCEGQLWYVDVGLGDGPAEPLPLRAGTYRQGPFEYRLAPSQSVPGGWRLDHDVRGALIGLDFDLRPAVPADFLERHTWLSTSPDSPFAQVLTLFRRRPDGLDALYGLLLIRQDGGEPVVRELDGAEEWFATAAEVFELPLTDLAPAERAALGERLLAMHLAWQQAKAAVAQAAQEAEAAQEEESIDA</sequence>
<protein>
    <submittedName>
        <fullName evidence="3">Arylamine N-acetyltransferase</fullName>
    </submittedName>
</protein>
<dbReference type="RefSeq" id="WP_346145756.1">
    <property type="nucleotide sequence ID" value="NZ_BAAAUA010000023.1"/>
</dbReference>
<accession>A0ABW0V5P4</accession>